<dbReference type="AlphaFoldDB" id="A0A430S9M3"/>
<protein>
    <submittedName>
        <fullName evidence="1">Uncharacterized protein</fullName>
    </submittedName>
</protein>
<evidence type="ECO:0000313" key="1">
    <source>
        <dbReference type="EMBL" id="RTH32577.1"/>
    </source>
</evidence>
<comment type="caution">
    <text evidence="1">The sequence shown here is derived from an EMBL/GenBank/DDBJ whole genome shotgun (WGS) entry which is preliminary data.</text>
</comment>
<dbReference type="Proteomes" id="UP000288051">
    <property type="component" value="Unassembled WGS sequence"/>
</dbReference>
<proteinExistence type="predicted"/>
<reference evidence="1 2" key="1">
    <citation type="journal article" date="2019" name="Extremophiles">
        <title>Biogeography of thermophiles and predominance of Thermus scotoductus in domestic water heaters.</title>
        <authorList>
            <person name="Wilpiszeski R.L."/>
            <person name="Zhang Z."/>
            <person name="House C.H."/>
        </authorList>
    </citation>
    <scope>NUCLEOTIDE SEQUENCE [LARGE SCALE GENOMIC DNA]</scope>
    <source>
        <strain evidence="1 2">24_S24</strain>
    </source>
</reference>
<organism evidence="1 2">
    <name type="scientific">Thermus scotoductus</name>
    <dbReference type="NCBI Taxonomy" id="37636"/>
    <lineage>
        <taxon>Bacteria</taxon>
        <taxon>Thermotogati</taxon>
        <taxon>Deinococcota</taxon>
        <taxon>Deinococci</taxon>
        <taxon>Thermales</taxon>
        <taxon>Thermaceae</taxon>
        <taxon>Thermus</taxon>
    </lineage>
</organism>
<evidence type="ECO:0000313" key="2">
    <source>
        <dbReference type="Proteomes" id="UP000288051"/>
    </source>
</evidence>
<sequence>MLLYVTDRRLASYSDPAELFDGISMVFYDAQGKELARLPATLGRWERGLLSIPITNNQPWVYDGYFILSTNYNRLPGNLKAAITRAESFDVLVSRGRGVERYTFNKAKFPNLR</sequence>
<dbReference type="EMBL" id="PELZ01000442">
    <property type="protein sequence ID" value="RTH32577.1"/>
    <property type="molecule type" value="Genomic_DNA"/>
</dbReference>
<name>A0A430S9M3_THESC</name>
<accession>A0A430S9M3</accession>
<gene>
    <name evidence="1" type="ORF">CSW37_11510</name>
</gene>